<feature type="region of interest" description="Disordered" evidence="1">
    <location>
        <begin position="1"/>
        <end position="39"/>
    </location>
</feature>
<organism evidence="2 3">
    <name type="scientific">Thecamonas trahens ATCC 50062</name>
    <dbReference type="NCBI Taxonomy" id="461836"/>
    <lineage>
        <taxon>Eukaryota</taxon>
        <taxon>Apusozoa</taxon>
        <taxon>Apusomonadida</taxon>
        <taxon>Apusomonadidae</taxon>
        <taxon>Thecamonas</taxon>
    </lineage>
</organism>
<dbReference type="GeneID" id="25563199"/>
<protein>
    <recommendedName>
        <fullName evidence="4">Early meiotic induction protein 1</fullName>
    </recommendedName>
</protein>
<dbReference type="Pfam" id="PF11326">
    <property type="entry name" value="PANTS-like"/>
    <property type="match status" value="1"/>
</dbReference>
<accession>A0A0L0D543</accession>
<dbReference type="EMBL" id="GL349445">
    <property type="protein sequence ID" value="KNC47181.1"/>
    <property type="molecule type" value="Genomic_DNA"/>
</dbReference>
<gene>
    <name evidence="2" type="ORF">AMSG_03609</name>
</gene>
<proteinExistence type="predicted"/>
<reference evidence="2 3" key="1">
    <citation type="submission" date="2010-05" db="EMBL/GenBank/DDBJ databases">
        <title>The Genome Sequence of Thecamonas trahens ATCC 50062.</title>
        <authorList>
            <consortium name="The Broad Institute Genome Sequencing Platform"/>
            <person name="Russ C."/>
            <person name="Cuomo C."/>
            <person name="Shea T."/>
            <person name="Young S.K."/>
            <person name="Zeng Q."/>
            <person name="Koehrsen M."/>
            <person name="Haas B."/>
            <person name="Borodovsky M."/>
            <person name="Guigo R."/>
            <person name="Alvarado L."/>
            <person name="Berlin A."/>
            <person name="Bochicchio J."/>
            <person name="Borenstein D."/>
            <person name="Chapman S."/>
            <person name="Chen Z."/>
            <person name="Freedman E."/>
            <person name="Gellesch M."/>
            <person name="Goldberg J."/>
            <person name="Griggs A."/>
            <person name="Gujja S."/>
            <person name="Heilman E."/>
            <person name="Heiman D."/>
            <person name="Hepburn T."/>
            <person name="Howarth C."/>
            <person name="Jen D."/>
            <person name="Larson L."/>
            <person name="Mehta T."/>
            <person name="Park D."/>
            <person name="Pearson M."/>
            <person name="Roberts A."/>
            <person name="Saif S."/>
            <person name="Shenoy N."/>
            <person name="Sisk P."/>
            <person name="Stolte C."/>
            <person name="Sykes S."/>
            <person name="Thomson T."/>
            <person name="Walk T."/>
            <person name="White J."/>
            <person name="Yandava C."/>
            <person name="Burger G."/>
            <person name="Gray M.W."/>
            <person name="Holland P.W.H."/>
            <person name="King N."/>
            <person name="Lang F.B.F."/>
            <person name="Roger A.J."/>
            <person name="Ruiz-Trillo I."/>
            <person name="Lander E."/>
            <person name="Nusbaum C."/>
        </authorList>
    </citation>
    <scope>NUCLEOTIDE SEQUENCE [LARGE SCALE GENOMIC DNA]</scope>
    <source>
        <strain evidence="2 3">ATCC 50062</strain>
    </source>
</reference>
<evidence type="ECO:0008006" key="4">
    <source>
        <dbReference type="Google" id="ProtNLM"/>
    </source>
</evidence>
<dbReference type="AlphaFoldDB" id="A0A0L0D543"/>
<dbReference type="PANTHER" id="PTHR28052">
    <property type="entry name" value="UPF0545 PROTEIN C22ORF39"/>
    <property type="match status" value="1"/>
</dbReference>
<evidence type="ECO:0000313" key="3">
    <source>
        <dbReference type="Proteomes" id="UP000054408"/>
    </source>
</evidence>
<evidence type="ECO:0000256" key="1">
    <source>
        <dbReference type="SAM" id="MobiDB-lite"/>
    </source>
</evidence>
<dbReference type="Proteomes" id="UP000054408">
    <property type="component" value="Unassembled WGS sequence"/>
</dbReference>
<name>A0A0L0D543_THETB</name>
<keyword evidence="3" id="KW-1185">Reference proteome</keyword>
<dbReference type="InterPro" id="IPR021475">
    <property type="entry name" value="Pants/Emi1-like"/>
</dbReference>
<sequence>MAAPQAGPIPQQYTDVSEAPVDDAARRGRRSRTRLPASARPAELYPDVATSEETRSCTASLNRLWACYAPGNYFTTYYRTGSFVDCSAEWAAFKACTRVARDGAYRAKLDDAEVERYVNGHVLKLRRIDERPPDGFCVNVRTPDSTDPPPRVS</sequence>
<dbReference type="PANTHER" id="PTHR28052:SF1">
    <property type="entry name" value="UPF0545 PROTEIN C22ORF39"/>
    <property type="match status" value="1"/>
</dbReference>
<dbReference type="RefSeq" id="XP_013759955.1">
    <property type="nucleotide sequence ID" value="XM_013904501.1"/>
</dbReference>
<evidence type="ECO:0000313" key="2">
    <source>
        <dbReference type="EMBL" id="KNC47181.1"/>
    </source>
</evidence>